<dbReference type="SUPFAM" id="SSF55856">
    <property type="entry name" value="Cytochrome b5-like heme/steroid binding domain"/>
    <property type="match status" value="1"/>
</dbReference>
<accession>A0A4R8TKV3</accession>
<evidence type="ECO:0000259" key="6">
    <source>
        <dbReference type="PROSITE" id="PS51384"/>
    </source>
</evidence>
<dbReference type="GO" id="GO:0020037">
    <property type="term" value="F:heme binding"/>
    <property type="evidence" value="ECO:0007669"/>
    <property type="project" value="InterPro"/>
</dbReference>
<dbReference type="InterPro" id="IPR036400">
    <property type="entry name" value="Cyt_B5-like_heme/steroid_sf"/>
</dbReference>
<feature type="region of interest" description="Disordered" evidence="4">
    <location>
        <begin position="59"/>
        <end position="116"/>
    </location>
</feature>
<dbReference type="GO" id="GO:0046872">
    <property type="term" value="F:metal ion binding"/>
    <property type="evidence" value="ECO:0007669"/>
    <property type="project" value="UniProtKB-KW"/>
</dbReference>
<evidence type="ECO:0000256" key="4">
    <source>
        <dbReference type="SAM" id="MobiDB-lite"/>
    </source>
</evidence>
<dbReference type="Gene3D" id="3.10.120.10">
    <property type="entry name" value="Cytochrome b5-like heme/steroid binding domain"/>
    <property type="match status" value="1"/>
</dbReference>
<dbReference type="InterPro" id="IPR001709">
    <property type="entry name" value="Flavoprot_Pyr_Nucl_cyt_Rdtase"/>
</dbReference>
<dbReference type="Gene3D" id="3.40.50.80">
    <property type="entry name" value="Nucleotide-binding domain of ferredoxin-NADP reductase (FNR) module"/>
    <property type="match status" value="1"/>
</dbReference>
<sequence length="1281" mass="136785">MSAFEDAPARFRRSSSPSSLPWWKRSSQKDAGFHTRSSSASSASSIASSASALSTSSSASSLSSASSASSSPPPKFSSPASSPPTSSFLFDVSKSAPRRPSPQRSPRTPLTRHHGTETVIDCPISKASFLLAQASLATELSGGTSPTEFKFQSPESPRRTLRFGTGLDGNLNRTRGFLGCQAAQESRVADGRNANNANNANANASASSASARSEQRLRLPASLEAWEVVHANLPKLLRAGRVRQAVDALAERAEAEGAEAWHHLEQRHLARAALILSSLSHAYMFGEARGKGEGVDGGRPQLPRLIVNVWDRVCTELGRPMTGRVPADDILNNAVGNDAFSLSSSYFGLPEERLSSGLQGKMEAVFAPALSSMALAQSGVLADEPDRVARCLESVAERVVRCAHVFDSMTPRDTVHFDPVVWIKTYAAMGQAVVSGELGNSGVDAPLFHALDAFIGRQHVQGDLKPMQTDRRATLPANIRAFLEALADGAVSVRDYVATTRAWTPFLPPAEQARYRHLSAAWDGLLQMYVWFLERHRVKAVGVTGVSLSTGRHSTSSGVASGDKDTATAAVRPETMLSVQMKKGMASRLGGRPVWQDAYVHSRTAYQGSVVVAVRLDAMLPLEPGDRVQVWPPSSVPEDDDGSSSSSASSSKGEGDGDVEPRFYSIARVMPDTSDGGRAGGGGEGGGGGGGGEGRGGGGGGMIITLTVGQHFPEGVVSSFLGHAAPGTHLRLRPWPCPRFRQPRDLAVPLVLVGQGSGIGPLVGFLHERAAWLRRLDDSQDDVGKIGEILLLVAAKTLRHVPCPLDGLERLTRALPLTVVLALSQETHLTIHGGISSQLPRGGGRLICHLREYGDFVHQLVERKGGHLFVCGTSDFGTTVANSLGYGEQQQQQQQQQHYQQLHDAVDRPWPYDATYTQISSPPACWDQLHLDLFTTQKRRTNPAPSSLSAPASSSSSSRAEPAEPPMRTISLSELAAHNSPSSCWVAIGGTVYDLTQLLAFHPGGPKTLLESAGTSADESFERTHGGPHLQEIWGCLQPNAIGRLSTGSSGTQTSTTTTTTTTADLIEALVRMQNALTNNSAFDPSRGSIPFYVYEEALLVFADALDGLRRILSADSDDAGTYTPELRETLAGTQALLRKAFTVLRDGCKQHLAAASSRGSGIPTSPLLDESEALVQMLYREPVLKVHAAINAYKRGLDRVESRAAARAGVGSGDERDAGDDDYSTFRHCLQGFCLCLRRVAENLLRDAAQVLGSDEVAELEKRPAVERESSAQNVLQCPM</sequence>
<dbReference type="PANTHER" id="PTHR28657:SF5">
    <property type="entry name" value="INDOLEAMINE 2,3-DIOXYGENASE"/>
    <property type="match status" value="1"/>
</dbReference>
<evidence type="ECO:0000256" key="3">
    <source>
        <dbReference type="ARBA" id="ARBA00023004"/>
    </source>
</evidence>
<feature type="compositionally biased region" description="Low complexity" evidence="4">
    <location>
        <begin position="193"/>
        <end position="211"/>
    </location>
</feature>
<feature type="region of interest" description="Disordered" evidence="4">
    <location>
        <begin position="192"/>
        <end position="213"/>
    </location>
</feature>
<dbReference type="PRINTS" id="PR00371">
    <property type="entry name" value="FPNCR"/>
</dbReference>
<dbReference type="Gene3D" id="1.20.58.480">
    <property type="match status" value="1"/>
</dbReference>
<dbReference type="GO" id="GO:0019441">
    <property type="term" value="P:L-tryptophan catabolic process to kynurenine"/>
    <property type="evidence" value="ECO:0007669"/>
    <property type="project" value="InterPro"/>
</dbReference>
<dbReference type="InterPro" id="IPR039261">
    <property type="entry name" value="FNR_nucleotide-bd"/>
</dbReference>
<dbReference type="SUPFAM" id="SSF52343">
    <property type="entry name" value="Ferredoxin reductase-like, C-terminal NADP-linked domain"/>
    <property type="match status" value="1"/>
</dbReference>
<dbReference type="EMBL" id="QAPF01000051">
    <property type="protein sequence ID" value="TEA19203.1"/>
    <property type="molecule type" value="Genomic_DNA"/>
</dbReference>
<feature type="region of interest" description="Disordered" evidence="4">
    <location>
        <begin position="940"/>
        <end position="966"/>
    </location>
</feature>
<feature type="region of interest" description="Disordered" evidence="4">
    <location>
        <begin position="625"/>
        <end position="698"/>
    </location>
</feature>
<proteinExistence type="inferred from homology"/>
<organism evidence="7 8">
    <name type="scientific">Colletotrichum sidae</name>
    <dbReference type="NCBI Taxonomy" id="1347389"/>
    <lineage>
        <taxon>Eukaryota</taxon>
        <taxon>Fungi</taxon>
        <taxon>Dikarya</taxon>
        <taxon>Ascomycota</taxon>
        <taxon>Pezizomycotina</taxon>
        <taxon>Sordariomycetes</taxon>
        <taxon>Hypocreomycetidae</taxon>
        <taxon>Glomerellales</taxon>
        <taxon>Glomerellaceae</taxon>
        <taxon>Colletotrichum</taxon>
        <taxon>Colletotrichum orbiculare species complex</taxon>
    </lineage>
</organism>
<dbReference type="InterPro" id="IPR000898">
    <property type="entry name" value="Indolamine_dOase"/>
</dbReference>
<dbReference type="GO" id="GO:0016702">
    <property type="term" value="F:oxidoreductase activity, acting on single donors with incorporation of molecular oxygen, incorporation of two atoms of oxygen"/>
    <property type="evidence" value="ECO:0007669"/>
    <property type="project" value="UniProtKB-ARBA"/>
</dbReference>
<name>A0A4R8TKV3_9PEZI</name>
<reference evidence="7 8" key="1">
    <citation type="submission" date="2018-11" db="EMBL/GenBank/DDBJ databases">
        <title>Genome sequence and assembly of Colletotrichum sidae.</title>
        <authorList>
            <person name="Gan P."/>
            <person name="Shirasu K."/>
        </authorList>
    </citation>
    <scope>NUCLEOTIDE SEQUENCE [LARGE SCALE GENOMIC DNA]</scope>
    <source>
        <strain evidence="7 8">CBS 518.97</strain>
    </source>
</reference>
<dbReference type="InterPro" id="IPR001199">
    <property type="entry name" value="Cyt_B5-like_heme/steroid-bd"/>
</dbReference>
<dbReference type="SUPFAM" id="SSF140959">
    <property type="entry name" value="Indolic compounds 2,3-dioxygenase-like"/>
    <property type="match status" value="1"/>
</dbReference>
<dbReference type="Proteomes" id="UP000295604">
    <property type="component" value="Unassembled WGS sequence"/>
</dbReference>
<evidence type="ECO:0000256" key="1">
    <source>
        <dbReference type="ARBA" id="ARBA00007119"/>
    </source>
</evidence>
<dbReference type="InterPro" id="IPR017927">
    <property type="entry name" value="FAD-bd_FR_type"/>
</dbReference>
<comment type="similarity">
    <text evidence="1">Belongs to the indoleamine 2,3-dioxygenase family.</text>
</comment>
<dbReference type="InterPro" id="IPR037217">
    <property type="entry name" value="Trp/Indoleamine_2_3_dOase-like"/>
</dbReference>
<feature type="compositionally biased region" description="Low complexity" evidence="4">
    <location>
        <begin position="943"/>
        <end position="960"/>
    </location>
</feature>
<feature type="region of interest" description="Disordered" evidence="4">
    <location>
        <begin position="141"/>
        <end position="167"/>
    </location>
</feature>
<comment type="caution">
    <text evidence="7">The sequence shown here is derived from an EMBL/GenBank/DDBJ whole genome shotgun (WGS) entry which is preliminary data.</text>
</comment>
<keyword evidence="3" id="KW-0408">Iron</keyword>
<feature type="compositionally biased region" description="Low complexity" evidence="4">
    <location>
        <begin position="77"/>
        <end position="87"/>
    </location>
</feature>
<keyword evidence="8" id="KW-1185">Reference proteome</keyword>
<dbReference type="Pfam" id="PF01231">
    <property type="entry name" value="IDO"/>
    <property type="match status" value="1"/>
</dbReference>
<dbReference type="SMART" id="SM01117">
    <property type="entry name" value="Cyt-b5"/>
    <property type="match status" value="1"/>
</dbReference>
<feature type="region of interest" description="Disordered" evidence="4">
    <location>
        <begin position="1"/>
        <end position="45"/>
    </location>
</feature>
<feature type="domain" description="FAD-binding FR-type" evidence="6">
    <location>
        <begin position="593"/>
        <end position="743"/>
    </location>
</feature>
<feature type="compositionally biased region" description="Low complexity" evidence="4">
    <location>
        <begin position="643"/>
        <end position="652"/>
    </location>
</feature>
<evidence type="ECO:0000313" key="7">
    <source>
        <dbReference type="EMBL" id="TEA19203.1"/>
    </source>
</evidence>
<dbReference type="PANTHER" id="PTHR28657">
    <property type="entry name" value="INDOLEAMINE 2,3-DIOXYGENASE"/>
    <property type="match status" value="1"/>
</dbReference>
<dbReference type="PROSITE" id="PS51384">
    <property type="entry name" value="FAD_FR"/>
    <property type="match status" value="1"/>
</dbReference>
<feature type="domain" description="Cytochrome b5 heme-binding" evidence="5">
    <location>
        <begin position="967"/>
        <end position="1046"/>
    </location>
</feature>
<keyword evidence="2" id="KW-0479">Metal-binding</keyword>
<evidence type="ECO:0000313" key="8">
    <source>
        <dbReference type="Proteomes" id="UP000295604"/>
    </source>
</evidence>
<dbReference type="PROSITE" id="PS50255">
    <property type="entry name" value="CYTOCHROME_B5_2"/>
    <property type="match status" value="1"/>
</dbReference>
<gene>
    <name evidence="7" type="primary">apf12</name>
    <name evidence="7" type="ORF">C8034_v010253</name>
</gene>
<feature type="compositionally biased region" description="Low complexity" evidence="4">
    <location>
        <begin position="14"/>
        <end position="25"/>
    </location>
</feature>
<protein>
    <submittedName>
        <fullName evidence="7">Cytochrome b5-like reductase apf12</fullName>
    </submittedName>
</protein>
<feature type="compositionally biased region" description="Gly residues" evidence="4">
    <location>
        <begin position="677"/>
        <end position="698"/>
    </location>
</feature>
<dbReference type="Pfam" id="PF00173">
    <property type="entry name" value="Cyt-b5"/>
    <property type="match status" value="1"/>
</dbReference>
<feature type="compositionally biased region" description="Low complexity" evidence="4">
    <location>
        <begin position="59"/>
        <end position="70"/>
    </location>
</feature>
<evidence type="ECO:0000259" key="5">
    <source>
        <dbReference type="PROSITE" id="PS50255"/>
    </source>
</evidence>
<evidence type="ECO:0000256" key="2">
    <source>
        <dbReference type="ARBA" id="ARBA00022723"/>
    </source>
</evidence>